<feature type="compositionally biased region" description="Polar residues" evidence="1">
    <location>
        <begin position="364"/>
        <end position="381"/>
    </location>
</feature>
<evidence type="ECO:0000256" key="2">
    <source>
        <dbReference type="SAM" id="Phobius"/>
    </source>
</evidence>
<feature type="compositionally biased region" description="Low complexity" evidence="1">
    <location>
        <begin position="177"/>
        <end position="197"/>
    </location>
</feature>
<reference evidence="4" key="1">
    <citation type="submission" date="2022-07" db="EMBL/GenBank/DDBJ databases">
        <title>Fungi with potential for degradation of polypropylene.</title>
        <authorList>
            <person name="Gostincar C."/>
        </authorList>
    </citation>
    <scope>NUCLEOTIDE SEQUENCE</scope>
    <source>
        <strain evidence="4">EXF-13308</strain>
    </source>
</reference>
<organism evidence="4 5">
    <name type="scientific">Pleurostoma richardsiae</name>
    <dbReference type="NCBI Taxonomy" id="41990"/>
    <lineage>
        <taxon>Eukaryota</taxon>
        <taxon>Fungi</taxon>
        <taxon>Dikarya</taxon>
        <taxon>Ascomycota</taxon>
        <taxon>Pezizomycotina</taxon>
        <taxon>Sordariomycetes</taxon>
        <taxon>Sordariomycetidae</taxon>
        <taxon>Calosphaeriales</taxon>
        <taxon>Pleurostomataceae</taxon>
        <taxon>Pleurostoma</taxon>
    </lineage>
</organism>
<dbReference type="CDD" id="cd00920">
    <property type="entry name" value="Cupredoxin"/>
    <property type="match status" value="1"/>
</dbReference>
<keyword evidence="2" id="KW-0472">Membrane</keyword>
<evidence type="ECO:0000313" key="4">
    <source>
        <dbReference type="EMBL" id="KAJ9157845.1"/>
    </source>
</evidence>
<keyword evidence="5" id="KW-1185">Reference proteome</keyword>
<evidence type="ECO:0000256" key="1">
    <source>
        <dbReference type="SAM" id="MobiDB-lite"/>
    </source>
</evidence>
<feature type="region of interest" description="Disordered" evidence="1">
    <location>
        <begin position="21"/>
        <end position="41"/>
    </location>
</feature>
<dbReference type="AlphaFoldDB" id="A0AA38S7U3"/>
<dbReference type="Gene3D" id="2.60.40.420">
    <property type="entry name" value="Cupredoxins - blue copper proteins"/>
    <property type="match status" value="1"/>
</dbReference>
<feature type="chain" id="PRO_5041264283" description="Extracellular serine-rich protein" evidence="3">
    <location>
        <begin position="20"/>
        <end position="389"/>
    </location>
</feature>
<comment type="caution">
    <text evidence="4">The sequence shown here is derived from an EMBL/GenBank/DDBJ whole genome shotgun (WGS) entry which is preliminary data.</text>
</comment>
<dbReference type="PANTHER" id="PTHR34883:SF8">
    <property type="entry name" value="EXTRACELLULAR SERINE-RICH PROTEIN (AFU_ORTHOLOGUE AFUA_6G00670)"/>
    <property type="match status" value="1"/>
</dbReference>
<feature type="region of interest" description="Disordered" evidence="1">
    <location>
        <begin position="173"/>
        <end position="203"/>
    </location>
</feature>
<feature type="transmembrane region" description="Helical" evidence="2">
    <location>
        <begin position="209"/>
        <end position="232"/>
    </location>
</feature>
<gene>
    <name evidence="4" type="ORF">NKR23_g651</name>
</gene>
<protein>
    <recommendedName>
        <fullName evidence="6">Extracellular serine-rich protein</fullName>
    </recommendedName>
</protein>
<dbReference type="Proteomes" id="UP001174694">
    <property type="component" value="Unassembled WGS sequence"/>
</dbReference>
<sequence>MVLRRLLLGVAALAAGTVAQEATTGTTTTSAASSTSSSAAPTHSISVGAEGFKFSPNEITNASVGDWIEWRFYPTGHSVVRGGFKNPCIPYERTGPNLVGFWSGFEDVQTVSNNPPVFRVRINDTEPIFFYCSAPGSCTDQHMIGVINPNATWTLAIQEEFVQNATFQLSPGEAFPSETASATATPTSGSTSSSDSDSNSHHSHLSAGAIAGIAIGAAAVLVLAGALIYLCGRRGGLDKAYRHSRVSMPPPPMVEAKFDPKSPGQETFTTTHYSMPPGNDPYRHGTQSPPIGYPVAVSPPPGSPGYAPFPSPGHQVNSPLMGVDGNSTLSSPGYYMPQQTPPPPQQPPQPPVELPTFHDPGNSPLPTYTPSRQYSWAQDTETGYRPGAK</sequence>
<feature type="compositionally biased region" description="Pro residues" evidence="1">
    <location>
        <begin position="297"/>
        <end position="311"/>
    </location>
</feature>
<keyword evidence="2" id="KW-0812">Transmembrane</keyword>
<keyword evidence="3" id="KW-0732">Signal</keyword>
<feature type="signal peptide" evidence="3">
    <location>
        <begin position="1"/>
        <end position="19"/>
    </location>
</feature>
<dbReference type="InterPro" id="IPR052953">
    <property type="entry name" value="Ser-rich/MCO-related"/>
</dbReference>
<feature type="compositionally biased region" description="Polar residues" evidence="1">
    <location>
        <begin position="264"/>
        <end position="273"/>
    </location>
</feature>
<dbReference type="PANTHER" id="PTHR34883">
    <property type="entry name" value="SERINE-RICH PROTEIN, PUTATIVE-RELATED-RELATED"/>
    <property type="match status" value="1"/>
</dbReference>
<proteinExistence type="predicted"/>
<dbReference type="SUPFAM" id="SSF49503">
    <property type="entry name" value="Cupredoxins"/>
    <property type="match status" value="1"/>
</dbReference>
<evidence type="ECO:0008006" key="6">
    <source>
        <dbReference type="Google" id="ProtNLM"/>
    </source>
</evidence>
<accession>A0AA38S7U3</accession>
<evidence type="ECO:0000313" key="5">
    <source>
        <dbReference type="Proteomes" id="UP001174694"/>
    </source>
</evidence>
<feature type="compositionally biased region" description="Pro residues" evidence="1">
    <location>
        <begin position="339"/>
        <end position="353"/>
    </location>
</feature>
<dbReference type="InterPro" id="IPR008972">
    <property type="entry name" value="Cupredoxin"/>
</dbReference>
<feature type="region of interest" description="Disordered" evidence="1">
    <location>
        <begin position="251"/>
        <end position="389"/>
    </location>
</feature>
<name>A0AA38S7U3_9PEZI</name>
<dbReference type="EMBL" id="JANBVO010000001">
    <property type="protein sequence ID" value="KAJ9157845.1"/>
    <property type="molecule type" value="Genomic_DNA"/>
</dbReference>
<evidence type="ECO:0000256" key="3">
    <source>
        <dbReference type="SAM" id="SignalP"/>
    </source>
</evidence>
<keyword evidence="2" id="KW-1133">Transmembrane helix</keyword>